<dbReference type="Pfam" id="PF12833">
    <property type="entry name" value="HTH_18"/>
    <property type="match status" value="1"/>
</dbReference>
<dbReference type="Pfam" id="PF12625">
    <property type="entry name" value="Arabinose_bd"/>
    <property type="match status" value="1"/>
</dbReference>
<feature type="domain" description="HTH araC/xylS-type" evidence="4">
    <location>
        <begin position="274"/>
        <end position="354"/>
    </location>
</feature>
<organism evidence="5 6">
    <name type="scientific">Alcanivorax nanhaiticus</name>
    <dbReference type="NCBI Taxonomy" id="1177154"/>
    <lineage>
        <taxon>Bacteria</taxon>
        <taxon>Pseudomonadati</taxon>
        <taxon>Pseudomonadota</taxon>
        <taxon>Gammaproteobacteria</taxon>
        <taxon>Oceanospirillales</taxon>
        <taxon>Alcanivoracaceae</taxon>
        <taxon>Alcanivorax</taxon>
    </lineage>
</organism>
<dbReference type="PANTHER" id="PTHR47894">
    <property type="entry name" value="HTH-TYPE TRANSCRIPTIONAL REGULATOR GADX"/>
    <property type="match status" value="1"/>
</dbReference>
<dbReference type="Gene3D" id="1.10.10.60">
    <property type="entry name" value="Homeodomain-like"/>
    <property type="match status" value="1"/>
</dbReference>
<accession>A0A095SJE3</accession>
<evidence type="ECO:0000256" key="2">
    <source>
        <dbReference type="ARBA" id="ARBA00023125"/>
    </source>
</evidence>
<evidence type="ECO:0000259" key="4">
    <source>
        <dbReference type="PROSITE" id="PS01124"/>
    </source>
</evidence>
<keyword evidence="3" id="KW-0804">Transcription</keyword>
<evidence type="ECO:0000256" key="3">
    <source>
        <dbReference type="ARBA" id="ARBA00023163"/>
    </source>
</evidence>
<dbReference type="SUPFAM" id="SSF46689">
    <property type="entry name" value="Homeodomain-like"/>
    <property type="match status" value="1"/>
</dbReference>
<protein>
    <submittedName>
        <fullName evidence="5">AraC family transcriptional regulator</fullName>
    </submittedName>
</protein>
<dbReference type="GO" id="GO:0005829">
    <property type="term" value="C:cytosol"/>
    <property type="evidence" value="ECO:0007669"/>
    <property type="project" value="TreeGrafter"/>
</dbReference>
<dbReference type="RefSeq" id="WP_156107723.1">
    <property type="nucleotide sequence ID" value="NZ_ARXV01000007.1"/>
</dbReference>
<name>A0A095SJE3_9GAMM</name>
<evidence type="ECO:0000256" key="1">
    <source>
        <dbReference type="ARBA" id="ARBA00023015"/>
    </source>
</evidence>
<keyword evidence="1" id="KW-0805">Transcription regulation</keyword>
<reference evidence="5 6" key="1">
    <citation type="submission" date="2012-09" db="EMBL/GenBank/DDBJ databases">
        <title>Genome Sequence of alkane-degrading Bacterium Alcanivorax sp. 19-m-6.</title>
        <authorList>
            <person name="Lai Q."/>
            <person name="Shao Z."/>
        </authorList>
    </citation>
    <scope>NUCLEOTIDE SEQUENCE [LARGE SCALE GENOMIC DNA]</scope>
    <source>
        <strain evidence="5 6">19-m-6</strain>
    </source>
</reference>
<dbReference type="InterPro" id="IPR018060">
    <property type="entry name" value="HTH_AraC"/>
</dbReference>
<comment type="caution">
    <text evidence="5">The sequence shown here is derived from an EMBL/GenBank/DDBJ whole genome shotgun (WGS) entry which is preliminary data.</text>
</comment>
<dbReference type="OrthoDB" id="5722175at2"/>
<dbReference type="Proteomes" id="UP000029444">
    <property type="component" value="Unassembled WGS sequence"/>
</dbReference>
<proteinExistence type="predicted"/>
<dbReference type="InterPro" id="IPR009057">
    <property type="entry name" value="Homeodomain-like_sf"/>
</dbReference>
<dbReference type="GO" id="GO:0000976">
    <property type="term" value="F:transcription cis-regulatory region binding"/>
    <property type="evidence" value="ECO:0007669"/>
    <property type="project" value="TreeGrafter"/>
</dbReference>
<dbReference type="EMBL" id="ARXV01000007">
    <property type="protein sequence ID" value="KGD64786.1"/>
    <property type="molecule type" value="Genomic_DNA"/>
</dbReference>
<gene>
    <name evidence="5" type="ORF">Y5S_02152</name>
</gene>
<dbReference type="PATRIC" id="fig|1177154.3.peg.2192"/>
<dbReference type="PROSITE" id="PS01124">
    <property type="entry name" value="HTH_ARAC_FAMILY_2"/>
    <property type="match status" value="1"/>
</dbReference>
<dbReference type="InterPro" id="IPR032687">
    <property type="entry name" value="AraC-type_N"/>
</dbReference>
<dbReference type="PANTHER" id="PTHR47894:SF1">
    <property type="entry name" value="HTH-TYPE TRANSCRIPTIONAL REGULATOR VQSM"/>
    <property type="match status" value="1"/>
</dbReference>
<evidence type="ECO:0000313" key="6">
    <source>
        <dbReference type="Proteomes" id="UP000029444"/>
    </source>
</evidence>
<dbReference type="eggNOG" id="COG2207">
    <property type="taxonomic scope" value="Bacteria"/>
</dbReference>
<dbReference type="GO" id="GO:0003700">
    <property type="term" value="F:DNA-binding transcription factor activity"/>
    <property type="evidence" value="ECO:0007669"/>
    <property type="project" value="InterPro"/>
</dbReference>
<sequence length="359" mass="39987">MSPDSLLAVLAEKRDNLPDWVHQPSQAATYPLAFVAAAQARGVERSALLALSEVPESRLEDPSGKLSLFEVAQTVAAARELSGDHCLGFATGDRMLLTAHGNLGYALMCAPTVRDAIDILERFWHLRGRGVQLQVSSEGDSLFMELIPEINLAPSLTWLMFSSILTSMLRGVEFLLPSLPQGVEMWLPGDPPEGVEAWRDRLPELRFSRPRYGLYLHGDLALLDQPLPTANPEALKTALAQCERESALMDRDDDIVLQVRLALVPGPDGYPSPEALADLLHQSPRTLRRRLQERGCHYQQLLEEARLRDSCQLLQEADLEVRRVGEMLGYLNPANFTRAFKGWTGVTPREWRRQHGVGS</sequence>
<dbReference type="AlphaFoldDB" id="A0A095SJE3"/>
<evidence type="ECO:0000313" key="5">
    <source>
        <dbReference type="EMBL" id="KGD64786.1"/>
    </source>
</evidence>
<keyword evidence="2" id="KW-0238">DNA-binding</keyword>
<dbReference type="SMART" id="SM00342">
    <property type="entry name" value="HTH_ARAC"/>
    <property type="match status" value="1"/>
</dbReference>
<keyword evidence="6" id="KW-1185">Reference proteome</keyword>